<sequence length="445" mass="49127">MMGILKRKFAELDEGPCYSSSSSPASSVPSPVSSGWDSDRENLDINLHCPPSPATLSILKRPKLADAQNSVCFAQVTVYSFPRCQGFTSVPSRGGATLGMMRRHSDVQTFTVSEHALEQRHRRREQLRERRRQERFQEMKQKLISSGAINETEAESLTIDQVPTEEFYININSVELEGGGFLQPYSSKQRQAILLAAGVKRIDKEEKRQLHALRLSRETCGCDCQGFCEPESCACSLAGIKCQVDRFNFPCGCSQDGCGNTRGRVEFDSRRVRTHHFHTIMRLELERRLKHETPISKDHPYSLLPEQPVVEENSCSSDMTVSSCSSLDAVSLNGLSTLSENNMGSSHNLNICDNNSLSSSLFEASDVALCPTPESLERPTAPLIETEDPPSVSPVDLIPAPTVEEAATDVSVSQVVDDTGEPPNLISEVSSEPMMHSELEECALE</sequence>
<dbReference type="GO" id="GO:0043565">
    <property type="term" value="F:sequence-specific DNA binding"/>
    <property type="evidence" value="ECO:0007669"/>
    <property type="project" value="TreeGrafter"/>
</dbReference>
<dbReference type="GO" id="GO:0006915">
    <property type="term" value="P:apoptotic process"/>
    <property type="evidence" value="ECO:0007669"/>
    <property type="project" value="UniProtKB-KW"/>
</dbReference>
<proteinExistence type="inferred from homology"/>
<dbReference type="GO" id="GO:0005634">
    <property type="term" value="C:nucleus"/>
    <property type="evidence" value="ECO:0007669"/>
    <property type="project" value="UniProtKB-SubCell"/>
</dbReference>
<accession>A0A3B4B3W7</accession>
<dbReference type="InterPro" id="IPR031972">
    <property type="entry name" value="CSRNP_N"/>
</dbReference>
<dbReference type="PANTHER" id="PTHR13580">
    <property type="entry name" value="TGF-BETA INDUCED APOPTOSIS PROTEIN"/>
    <property type="match status" value="1"/>
</dbReference>
<evidence type="ECO:0000256" key="4">
    <source>
        <dbReference type="ARBA" id="ARBA00023015"/>
    </source>
</evidence>
<evidence type="ECO:0000256" key="2">
    <source>
        <dbReference type="ARBA" id="ARBA00008548"/>
    </source>
</evidence>
<evidence type="ECO:0000256" key="3">
    <source>
        <dbReference type="ARBA" id="ARBA00022703"/>
    </source>
</evidence>
<feature type="region of interest" description="Disordered" evidence="9">
    <location>
        <begin position="14"/>
        <end position="39"/>
    </location>
</feature>
<keyword evidence="4" id="KW-0805">Transcription regulation</keyword>
<feature type="domain" description="Cysteine/serine-rich nuclear protein N-terminal" evidence="10">
    <location>
        <begin position="68"/>
        <end position="287"/>
    </location>
</feature>
<evidence type="ECO:0000259" key="10">
    <source>
        <dbReference type="Pfam" id="PF16019"/>
    </source>
</evidence>
<dbReference type="Proteomes" id="UP000261520">
    <property type="component" value="Unplaced"/>
</dbReference>
<dbReference type="PRINTS" id="PR02031">
    <property type="entry name" value="CYSSERRICHNP"/>
</dbReference>
<evidence type="ECO:0000313" key="11">
    <source>
        <dbReference type="Ensembl" id="ENSPMGP00000024113.1"/>
    </source>
</evidence>
<evidence type="ECO:0000256" key="6">
    <source>
        <dbReference type="ARBA" id="ARBA00023159"/>
    </source>
</evidence>
<keyword evidence="7" id="KW-0804">Transcription</keyword>
<reference evidence="11" key="1">
    <citation type="submission" date="2025-08" db="UniProtKB">
        <authorList>
            <consortium name="Ensembl"/>
        </authorList>
    </citation>
    <scope>IDENTIFICATION</scope>
</reference>
<reference evidence="11" key="2">
    <citation type="submission" date="2025-09" db="UniProtKB">
        <authorList>
            <consortium name="Ensembl"/>
        </authorList>
    </citation>
    <scope>IDENTIFICATION</scope>
</reference>
<dbReference type="Ensembl" id="ENSPMGT00000025691.1">
    <property type="protein sequence ID" value="ENSPMGP00000024113.1"/>
    <property type="gene ID" value="ENSPMGG00000019499.1"/>
</dbReference>
<dbReference type="AlphaFoldDB" id="A0A3B4B3W7"/>
<keyword evidence="5" id="KW-0238">DNA-binding</keyword>
<keyword evidence="8" id="KW-0539">Nucleus</keyword>
<dbReference type="PANTHER" id="PTHR13580:SF10">
    <property type="entry name" value="CYSTEINE_SERINE-RICH NUCLEAR PROTEIN 1"/>
    <property type="match status" value="1"/>
</dbReference>
<comment type="subcellular location">
    <subcellularLocation>
        <location evidence="1">Nucleus</location>
    </subcellularLocation>
</comment>
<dbReference type="GO" id="GO:0000981">
    <property type="term" value="F:DNA-binding transcription factor activity, RNA polymerase II-specific"/>
    <property type="evidence" value="ECO:0007669"/>
    <property type="project" value="TreeGrafter"/>
</dbReference>
<keyword evidence="6" id="KW-0010">Activator</keyword>
<name>A0A3B4B3W7_9GOBI</name>
<organism evidence="11 12">
    <name type="scientific">Periophthalmus magnuspinnatus</name>
    <dbReference type="NCBI Taxonomy" id="409849"/>
    <lineage>
        <taxon>Eukaryota</taxon>
        <taxon>Metazoa</taxon>
        <taxon>Chordata</taxon>
        <taxon>Craniata</taxon>
        <taxon>Vertebrata</taxon>
        <taxon>Euteleostomi</taxon>
        <taxon>Actinopterygii</taxon>
        <taxon>Neopterygii</taxon>
        <taxon>Teleostei</taxon>
        <taxon>Neoteleostei</taxon>
        <taxon>Acanthomorphata</taxon>
        <taxon>Gobiaria</taxon>
        <taxon>Gobiiformes</taxon>
        <taxon>Gobioidei</taxon>
        <taxon>Gobiidae</taxon>
        <taxon>Oxudercinae</taxon>
        <taxon>Periophthalmus</taxon>
    </lineage>
</organism>
<evidence type="ECO:0000256" key="8">
    <source>
        <dbReference type="ARBA" id="ARBA00023242"/>
    </source>
</evidence>
<dbReference type="InterPro" id="IPR023260">
    <property type="entry name" value="Cys/Ser-rich_nuc_prot"/>
</dbReference>
<evidence type="ECO:0000313" key="12">
    <source>
        <dbReference type="Proteomes" id="UP000261520"/>
    </source>
</evidence>
<evidence type="ECO:0000256" key="1">
    <source>
        <dbReference type="ARBA" id="ARBA00004123"/>
    </source>
</evidence>
<evidence type="ECO:0000256" key="5">
    <source>
        <dbReference type="ARBA" id="ARBA00023125"/>
    </source>
</evidence>
<evidence type="ECO:0000256" key="7">
    <source>
        <dbReference type="ARBA" id="ARBA00023163"/>
    </source>
</evidence>
<comment type="similarity">
    <text evidence="2">Belongs to the AXUD1 family.</text>
</comment>
<evidence type="ECO:0000256" key="9">
    <source>
        <dbReference type="SAM" id="MobiDB-lite"/>
    </source>
</evidence>
<feature type="region of interest" description="Disordered" evidence="9">
    <location>
        <begin position="408"/>
        <end position="445"/>
    </location>
</feature>
<feature type="compositionally biased region" description="Low complexity" evidence="9">
    <location>
        <begin position="19"/>
        <end position="34"/>
    </location>
</feature>
<keyword evidence="12" id="KW-1185">Reference proteome</keyword>
<dbReference type="Pfam" id="PF16019">
    <property type="entry name" value="CSRNP_N"/>
    <property type="match status" value="1"/>
</dbReference>
<protein>
    <recommendedName>
        <fullName evidence="10">Cysteine/serine-rich nuclear protein N-terminal domain-containing protein</fullName>
    </recommendedName>
</protein>
<keyword evidence="3" id="KW-0053">Apoptosis</keyword>